<dbReference type="Pfam" id="PF20150">
    <property type="entry name" value="2EXR"/>
    <property type="match status" value="1"/>
</dbReference>
<dbReference type="PANTHER" id="PTHR35910:SF6">
    <property type="entry name" value="2EXR DOMAIN-CONTAINING PROTEIN"/>
    <property type="match status" value="1"/>
</dbReference>
<evidence type="ECO:0000259" key="1">
    <source>
        <dbReference type="Pfam" id="PF20150"/>
    </source>
</evidence>
<evidence type="ECO:0000313" key="3">
    <source>
        <dbReference type="Proteomes" id="UP000016922"/>
    </source>
</evidence>
<dbReference type="Proteomes" id="UP000016922">
    <property type="component" value="Unassembled WGS sequence"/>
</dbReference>
<accession>S3D7D6</accession>
<name>S3D7D6_GLAL2</name>
<feature type="domain" description="2EXR" evidence="1">
    <location>
        <begin position="20"/>
        <end position="204"/>
    </location>
</feature>
<evidence type="ECO:0000313" key="2">
    <source>
        <dbReference type="EMBL" id="EPE27921.1"/>
    </source>
</evidence>
<gene>
    <name evidence="2" type="ORF">GLAREA_04712</name>
</gene>
<keyword evidence="3" id="KW-1185">Reference proteome</keyword>
<proteinExistence type="predicted"/>
<dbReference type="RefSeq" id="XP_008085280.1">
    <property type="nucleotide sequence ID" value="XM_008087089.1"/>
</dbReference>
<dbReference type="AlphaFoldDB" id="S3D7D6"/>
<dbReference type="EMBL" id="KE145369">
    <property type="protein sequence ID" value="EPE27921.1"/>
    <property type="molecule type" value="Genomic_DNA"/>
</dbReference>
<dbReference type="HOGENOM" id="CLU_819033_0_0_1"/>
<dbReference type="InterPro" id="IPR045518">
    <property type="entry name" value="2EXR"/>
</dbReference>
<dbReference type="GeneID" id="19463767"/>
<dbReference type="PANTHER" id="PTHR35910">
    <property type="entry name" value="2EXR DOMAIN-CONTAINING PROTEIN"/>
    <property type="match status" value="1"/>
</dbReference>
<protein>
    <recommendedName>
        <fullName evidence="1">2EXR domain-containing protein</fullName>
    </recommendedName>
</protein>
<reference evidence="2 3" key="1">
    <citation type="journal article" date="2013" name="BMC Genomics">
        <title>Genomics-driven discovery of the pneumocandin biosynthetic gene cluster in the fungus Glarea lozoyensis.</title>
        <authorList>
            <person name="Chen L."/>
            <person name="Yue Q."/>
            <person name="Zhang X."/>
            <person name="Xiang M."/>
            <person name="Wang C."/>
            <person name="Li S."/>
            <person name="Che Y."/>
            <person name="Ortiz-Lopez F.J."/>
            <person name="Bills G.F."/>
            <person name="Liu X."/>
            <person name="An Z."/>
        </authorList>
    </citation>
    <scope>NUCLEOTIDE SEQUENCE [LARGE SCALE GENOMIC DNA]</scope>
    <source>
        <strain evidence="3">ATCC 20868 / MF5171</strain>
    </source>
</reference>
<sequence>MPSSATDRLDIETAKPLEQFLKFNQLPLELRIRIWQFALEPRLIHLHHRTISVDYQQDENAYNGYAPEGPEESIHTPEEISNLPVYRPLTKEEDDEEHDHGTIQDTTERPPIHMVITPCNGAAPRCDCKFYPVPYSRSAPSLPAVLFACHESRQANIARYERIMEDEYDNRGIPFIPATSGLVKSSSSEPPVTGITINPAIDTIALSVNIASKNNVHELKRFTLIAARQVPDITTVVLKGHIAMPPYKFWSSQRFQYWRRWGDESWWVPTISLLKFRYLKEVIFYYHAEKKNRAFLPDEWKARTRDQWISELRKVEDRWPESWKGEPPMLKFVTDLKMI</sequence>
<organism evidence="2 3">
    <name type="scientific">Glarea lozoyensis (strain ATCC 20868 / MF5171)</name>
    <dbReference type="NCBI Taxonomy" id="1116229"/>
    <lineage>
        <taxon>Eukaryota</taxon>
        <taxon>Fungi</taxon>
        <taxon>Dikarya</taxon>
        <taxon>Ascomycota</taxon>
        <taxon>Pezizomycotina</taxon>
        <taxon>Leotiomycetes</taxon>
        <taxon>Helotiales</taxon>
        <taxon>Helotiaceae</taxon>
        <taxon>Glarea</taxon>
    </lineage>
</organism>
<dbReference type="OrthoDB" id="3540486at2759"/>
<dbReference type="KEGG" id="glz:GLAREA_04712"/>